<reference evidence="3 4" key="1">
    <citation type="submission" date="2018-04" db="EMBL/GenBank/DDBJ databases">
        <title>Genomic Encyclopedia of Archaeal and Bacterial Type Strains, Phase II (KMG-II): from individual species to whole genera.</title>
        <authorList>
            <person name="Goeker M."/>
        </authorList>
    </citation>
    <scope>NUCLEOTIDE SEQUENCE [LARGE SCALE GENOMIC DNA]</scope>
    <source>
        <strain evidence="3 4">DSM 25731</strain>
    </source>
</reference>
<sequence length="279" mass="32451">MCIAILIHFTIKDTFYLSSLLFYTTPLPLIALGLLFLLLFVKASARKYYVIAAVVIGGIWFTRSYTFSAKVATENATEVVLWNGYRRANFEDAFAESNSIPDVLVMIEADEKNYQKIRENYPNYHFELTEKAIGIFSKTPVQIHSNIKTEQHVVVVHFSTKNTNFYAIDVSADLRFFRKNMLQSVLSEIKTSEKNIILGDFNTPFESIFFENFKKNYQHAFAEKGNGFRETWFWNIPLLSLDHIWVSNDLEILKTEKISTWKSDHSMLKMYLKNESVKK</sequence>
<evidence type="ECO:0000259" key="2">
    <source>
        <dbReference type="Pfam" id="PF03372"/>
    </source>
</evidence>
<feature type="transmembrane region" description="Helical" evidence="1">
    <location>
        <begin position="48"/>
        <end position="65"/>
    </location>
</feature>
<proteinExistence type="predicted"/>
<gene>
    <name evidence="3" type="ORF">C8N46_106250</name>
</gene>
<keyword evidence="3" id="KW-0540">Nuclease</keyword>
<dbReference type="GO" id="GO:0004527">
    <property type="term" value="F:exonuclease activity"/>
    <property type="evidence" value="ECO:0007669"/>
    <property type="project" value="UniProtKB-KW"/>
</dbReference>
<evidence type="ECO:0000313" key="3">
    <source>
        <dbReference type="EMBL" id="PTX60604.1"/>
    </source>
</evidence>
<name>A0A2T6BX02_9FLAO</name>
<dbReference type="GO" id="GO:0004519">
    <property type="term" value="F:endonuclease activity"/>
    <property type="evidence" value="ECO:0007669"/>
    <property type="project" value="UniProtKB-KW"/>
</dbReference>
<keyword evidence="1" id="KW-0472">Membrane</keyword>
<keyword evidence="1" id="KW-0812">Transmembrane</keyword>
<evidence type="ECO:0000256" key="1">
    <source>
        <dbReference type="SAM" id="Phobius"/>
    </source>
</evidence>
<dbReference type="SUPFAM" id="SSF56219">
    <property type="entry name" value="DNase I-like"/>
    <property type="match status" value="1"/>
</dbReference>
<dbReference type="Proteomes" id="UP000244090">
    <property type="component" value="Unassembled WGS sequence"/>
</dbReference>
<protein>
    <submittedName>
        <fullName evidence="3">Endonuclease/exonuclease/phosphatase family protein</fullName>
    </submittedName>
</protein>
<dbReference type="Pfam" id="PF03372">
    <property type="entry name" value="Exo_endo_phos"/>
    <property type="match status" value="1"/>
</dbReference>
<keyword evidence="3" id="KW-0378">Hydrolase</keyword>
<comment type="caution">
    <text evidence="3">The sequence shown here is derived from an EMBL/GenBank/DDBJ whole genome shotgun (WGS) entry which is preliminary data.</text>
</comment>
<feature type="transmembrane region" description="Helical" evidence="1">
    <location>
        <begin position="20"/>
        <end position="41"/>
    </location>
</feature>
<keyword evidence="1" id="KW-1133">Transmembrane helix</keyword>
<keyword evidence="3" id="KW-0255">Endonuclease</keyword>
<dbReference type="EMBL" id="QBKT01000006">
    <property type="protein sequence ID" value="PTX60604.1"/>
    <property type="molecule type" value="Genomic_DNA"/>
</dbReference>
<dbReference type="Gene3D" id="3.60.10.10">
    <property type="entry name" value="Endonuclease/exonuclease/phosphatase"/>
    <property type="match status" value="1"/>
</dbReference>
<organism evidence="3 4">
    <name type="scientific">Kordia periserrulae</name>
    <dbReference type="NCBI Taxonomy" id="701523"/>
    <lineage>
        <taxon>Bacteria</taxon>
        <taxon>Pseudomonadati</taxon>
        <taxon>Bacteroidota</taxon>
        <taxon>Flavobacteriia</taxon>
        <taxon>Flavobacteriales</taxon>
        <taxon>Flavobacteriaceae</taxon>
        <taxon>Kordia</taxon>
    </lineage>
</organism>
<accession>A0A2T6BX02</accession>
<dbReference type="AlphaFoldDB" id="A0A2T6BX02"/>
<keyword evidence="3" id="KW-0269">Exonuclease</keyword>
<dbReference type="InterPro" id="IPR036691">
    <property type="entry name" value="Endo/exonu/phosph_ase_sf"/>
</dbReference>
<dbReference type="InterPro" id="IPR005135">
    <property type="entry name" value="Endo/exonuclease/phosphatase"/>
</dbReference>
<feature type="domain" description="Endonuclease/exonuclease/phosphatase" evidence="2">
    <location>
        <begin position="87"/>
        <end position="265"/>
    </location>
</feature>
<keyword evidence="4" id="KW-1185">Reference proteome</keyword>
<evidence type="ECO:0000313" key="4">
    <source>
        <dbReference type="Proteomes" id="UP000244090"/>
    </source>
</evidence>